<dbReference type="RefSeq" id="WP_091501893.1">
    <property type="nucleotide sequence ID" value="NZ_FOLI01000001.1"/>
</dbReference>
<dbReference type="Proteomes" id="UP000199376">
    <property type="component" value="Unassembled WGS sequence"/>
</dbReference>
<evidence type="ECO:0000313" key="3">
    <source>
        <dbReference type="EMBL" id="SFB89591.1"/>
    </source>
</evidence>
<reference evidence="3 4" key="1">
    <citation type="submission" date="2016-10" db="EMBL/GenBank/DDBJ databases">
        <authorList>
            <person name="de Groot N.N."/>
        </authorList>
    </citation>
    <scope>NUCLEOTIDE SEQUENCE [LARGE SCALE GENOMIC DNA]</scope>
    <source>
        <strain evidence="3 4">DSM 19113</strain>
    </source>
</reference>
<evidence type="ECO:0000313" key="4">
    <source>
        <dbReference type="Proteomes" id="UP000199376"/>
    </source>
</evidence>
<gene>
    <name evidence="3" type="ORF">SAMN05660453_0600</name>
</gene>
<protein>
    <submittedName>
        <fullName evidence="3">Uncharacterized protein</fullName>
    </submittedName>
</protein>
<sequence length="99" mass="11862">MAANFFNRNKENREQRSRARQRRRVEREYAREHEDEVTVVEPANRAEMRLTHKGKFELGSDGQLTQRGKTDRLSWRYNRLMILVAFVTVVMYALFFALP</sequence>
<evidence type="ECO:0000256" key="2">
    <source>
        <dbReference type="SAM" id="Phobius"/>
    </source>
</evidence>
<name>A0A1I1ER78_9LACO</name>
<proteinExistence type="predicted"/>
<keyword evidence="4" id="KW-1185">Reference proteome</keyword>
<dbReference type="OrthoDB" id="2144071at2"/>
<feature type="transmembrane region" description="Helical" evidence="2">
    <location>
        <begin position="77"/>
        <end position="98"/>
    </location>
</feature>
<dbReference type="AlphaFoldDB" id="A0A1I1ER78"/>
<feature type="compositionally biased region" description="Basic and acidic residues" evidence="1">
    <location>
        <begin position="8"/>
        <end position="17"/>
    </location>
</feature>
<dbReference type="EMBL" id="FOLI01000001">
    <property type="protein sequence ID" value="SFB89591.1"/>
    <property type="molecule type" value="Genomic_DNA"/>
</dbReference>
<keyword evidence="2" id="KW-0812">Transmembrane</keyword>
<accession>A0A1I1ER78</accession>
<dbReference type="STRING" id="283737.SAMN05660453_0600"/>
<feature type="region of interest" description="Disordered" evidence="1">
    <location>
        <begin position="1"/>
        <end position="27"/>
    </location>
</feature>
<evidence type="ECO:0000256" key="1">
    <source>
        <dbReference type="SAM" id="MobiDB-lite"/>
    </source>
</evidence>
<keyword evidence="2" id="KW-0472">Membrane</keyword>
<keyword evidence="2" id="KW-1133">Transmembrane helix</keyword>
<organism evidence="3 4">
    <name type="scientific">Fructobacillus durionis</name>
    <dbReference type="NCBI Taxonomy" id="283737"/>
    <lineage>
        <taxon>Bacteria</taxon>
        <taxon>Bacillati</taxon>
        <taxon>Bacillota</taxon>
        <taxon>Bacilli</taxon>
        <taxon>Lactobacillales</taxon>
        <taxon>Lactobacillaceae</taxon>
        <taxon>Fructobacillus</taxon>
    </lineage>
</organism>